<accession>A0A0N4VH23</accession>
<dbReference type="OrthoDB" id="5847608at2759"/>
<sequence length="171" mass="20021">MNLVNYFLLFLAKTGVAFNLHYVSLDPMPKPPFLINATYEVIEQFMGLLRVPFIDAKRKVTELDILVGSLRRDVQDAYEDLKSEAIMSRLEEEDQSTEFVEKTHYVIAHLEALKNAKRIGQLERKKRIEMVFAEYNDFMVQAMTDRIHRMLGNVMKQITRAMLFSERLTTK</sequence>
<organism evidence="4">
    <name type="scientific">Enterobius vermicularis</name>
    <name type="common">Human pinworm</name>
    <dbReference type="NCBI Taxonomy" id="51028"/>
    <lineage>
        <taxon>Eukaryota</taxon>
        <taxon>Metazoa</taxon>
        <taxon>Ecdysozoa</taxon>
        <taxon>Nematoda</taxon>
        <taxon>Chromadorea</taxon>
        <taxon>Rhabditida</taxon>
        <taxon>Spirurina</taxon>
        <taxon>Oxyuridomorpha</taxon>
        <taxon>Oxyuroidea</taxon>
        <taxon>Oxyuridae</taxon>
        <taxon>Enterobius</taxon>
    </lineage>
</organism>
<feature type="chain" id="PRO_5043122960" evidence="1">
    <location>
        <begin position="18"/>
        <end position="171"/>
    </location>
</feature>
<gene>
    <name evidence="2" type="ORF">EVEC_LOCUS9469</name>
</gene>
<reference evidence="2 3" key="2">
    <citation type="submission" date="2018-10" db="EMBL/GenBank/DDBJ databases">
        <authorList>
            <consortium name="Pathogen Informatics"/>
        </authorList>
    </citation>
    <scope>NUCLEOTIDE SEQUENCE [LARGE SCALE GENOMIC DNA]</scope>
</reference>
<proteinExistence type="predicted"/>
<evidence type="ECO:0000313" key="3">
    <source>
        <dbReference type="Proteomes" id="UP000274131"/>
    </source>
</evidence>
<evidence type="ECO:0000313" key="2">
    <source>
        <dbReference type="EMBL" id="VDD94718.1"/>
    </source>
</evidence>
<dbReference type="EMBL" id="UXUI01010070">
    <property type="protein sequence ID" value="VDD94718.1"/>
    <property type="molecule type" value="Genomic_DNA"/>
</dbReference>
<reference evidence="4" key="1">
    <citation type="submission" date="2017-02" db="UniProtKB">
        <authorList>
            <consortium name="WormBaseParasite"/>
        </authorList>
    </citation>
    <scope>IDENTIFICATION</scope>
</reference>
<name>A0A0N4VH23_ENTVE</name>
<keyword evidence="1" id="KW-0732">Signal</keyword>
<evidence type="ECO:0000256" key="1">
    <source>
        <dbReference type="SAM" id="SignalP"/>
    </source>
</evidence>
<evidence type="ECO:0000313" key="4">
    <source>
        <dbReference type="WBParaSite" id="EVEC_0001011201-mRNA-1"/>
    </source>
</evidence>
<keyword evidence="3" id="KW-1185">Reference proteome</keyword>
<dbReference type="WBParaSite" id="EVEC_0001011201-mRNA-1">
    <property type="protein sequence ID" value="EVEC_0001011201-mRNA-1"/>
    <property type="gene ID" value="EVEC_0001011201"/>
</dbReference>
<feature type="signal peptide" evidence="1">
    <location>
        <begin position="1"/>
        <end position="17"/>
    </location>
</feature>
<protein>
    <submittedName>
        <fullName evidence="2 4">Uncharacterized protein</fullName>
    </submittedName>
</protein>
<dbReference type="Proteomes" id="UP000274131">
    <property type="component" value="Unassembled WGS sequence"/>
</dbReference>
<dbReference type="AlphaFoldDB" id="A0A0N4VH23"/>